<dbReference type="Pfam" id="PF13676">
    <property type="entry name" value="TIR_2"/>
    <property type="match status" value="1"/>
</dbReference>
<dbReference type="InterPro" id="IPR000157">
    <property type="entry name" value="TIR_dom"/>
</dbReference>
<organism evidence="3 4">
    <name type="scientific">Clavelina lepadiformis</name>
    <name type="common">Light-bulb sea squirt</name>
    <name type="synonym">Ascidia lepadiformis</name>
    <dbReference type="NCBI Taxonomy" id="159417"/>
    <lineage>
        <taxon>Eukaryota</taxon>
        <taxon>Metazoa</taxon>
        <taxon>Chordata</taxon>
        <taxon>Tunicata</taxon>
        <taxon>Ascidiacea</taxon>
        <taxon>Aplousobranchia</taxon>
        <taxon>Clavelinidae</taxon>
        <taxon>Clavelina</taxon>
    </lineage>
</organism>
<gene>
    <name evidence="3" type="ORF">CVLEPA_LOCUS782</name>
</gene>
<evidence type="ECO:0000256" key="1">
    <source>
        <dbReference type="SAM" id="SignalP"/>
    </source>
</evidence>
<evidence type="ECO:0000313" key="4">
    <source>
        <dbReference type="Proteomes" id="UP001642483"/>
    </source>
</evidence>
<feature type="domain" description="TIR" evidence="2">
    <location>
        <begin position="58"/>
        <end position="180"/>
    </location>
</feature>
<proteinExistence type="predicted"/>
<comment type="caution">
    <text evidence="3">The sequence shown here is derived from an EMBL/GenBank/DDBJ whole genome shotgun (WGS) entry which is preliminary data.</text>
</comment>
<keyword evidence="1" id="KW-0732">Signal</keyword>
<sequence length="200" mass="23207">MNTQKQFTFLVFVVGYLSTCNGASISMEAPNVTADNEIDEEESMMHSHFDRNQTDQHIMISYNWGDSKELATKIYKRLTQSGYKVWMDDYEMYGDMLDRMPEAVNNSWLVLMFVSRHYEVSHAGSAEAKYAWELRKRIVPIRVQADFSPTYGLWLDFLESTLLYYDFSDGFSSEAFANLLEGIDRNYREETAALAEKENA</sequence>
<evidence type="ECO:0000313" key="3">
    <source>
        <dbReference type="EMBL" id="CAK8671740.1"/>
    </source>
</evidence>
<dbReference type="InterPro" id="IPR035897">
    <property type="entry name" value="Toll_tir_struct_dom_sf"/>
</dbReference>
<protein>
    <recommendedName>
        <fullName evidence="2">TIR domain-containing protein</fullName>
    </recommendedName>
</protein>
<keyword evidence="4" id="KW-1185">Reference proteome</keyword>
<feature type="signal peptide" evidence="1">
    <location>
        <begin position="1"/>
        <end position="22"/>
    </location>
</feature>
<reference evidence="3 4" key="1">
    <citation type="submission" date="2024-02" db="EMBL/GenBank/DDBJ databases">
        <authorList>
            <person name="Daric V."/>
            <person name="Darras S."/>
        </authorList>
    </citation>
    <scope>NUCLEOTIDE SEQUENCE [LARGE SCALE GENOMIC DNA]</scope>
</reference>
<evidence type="ECO:0000259" key="2">
    <source>
        <dbReference type="Pfam" id="PF13676"/>
    </source>
</evidence>
<accession>A0ABP0EWE0</accession>
<dbReference type="PANTHER" id="PTHR46270">
    <property type="entry name" value="ARMADILLO-TYPE FOLD-RELATED"/>
    <property type="match status" value="1"/>
</dbReference>
<name>A0ABP0EWE0_CLALP</name>
<feature type="chain" id="PRO_5045273172" description="TIR domain-containing protein" evidence="1">
    <location>
        <begin position="23"/>
        <end position="200"/>
    </location>
</feature>
<dbReference type="EMBL" id="CAWYQH010000001">
    <property type="protein sequence ID" value="CAK8671740.1"/>
    <property type="molecule type" value="Genomic_DNA"/>
</dbReference>
<dbReference type="Proteomes" id="UP001642483">
    <property type="component" value="Unassembled WGS sequence"/>
</dbReference>
<dbReference type="PANTHER" id="PTHR46270:SF2">
    <property type="entry name" value="TIR DOMAIN-CONTAINING PROTEIN"/>
    <property type="match status" value="1"/>
</dbReference>
<dbReference type="Gene3D" id="3.40.50.10140">
    <property type="entry name" value="Toll/interleukin-1 receptor homology (TIR) domain"/>
    <property type="match status" value="1"/>
</dbReference>
<dbReference type="SUPFAM" id="SSF52200">
    <property type="entry name" value="Toll/Interleukin receptor TIR domain"/>
    <property type="match status" value="1"/>
</dbReference>